<evidence type="ECO:0000313" key="2">
    <source>
        <dbReference type="EMBL" id="KAJ9606457.1"/>
    </source>
</evidence>
<comment type="caution">
    <text evidence="2">The sequence shown here is derived from an EMBL/GenBank/DDBJ whole genome shotgun (WGS) entry which is preliminary data.</text>
</comment>
<dbReference type="EMBL" id="JAPDRK010000014">
    <property type="protein sequence ID" value="KAJ9606457.1"/>
    <property type="molecule type" value="Genomic_DNA"/>
</dbReference>
<dbReference type="PANTHER" id="PTHR42085:SF2">
    <property type="entry name" value="F-BOX DOMAIN-CONTAINING PROTEIN"/>
    <property type="match status" value="1"/>
</dbReference>
<name>A0AA39CFP9_9EURO</name>
<dbReference type="PANTHER" id="PTHR42085">
    <property type="entry name" value="F-BOX DOMAIN-CONTAINING PROTEIN"/>
    <property type="match status" value="1"/>
</dbReference>
<dbReference type="Proteomes" id="UP001172673">
    <property type="component" value="Unassembled WGS sequence"/>
</dbReference>
<feature type="compositionally biased region" description="Basic and acidic residues" evidence="1">
    <location>
        <begin position="1"/>
        <end position="12"/>
    </location>
</feature>
<proteinExistence type="predicted"/>
<sequence>MAAEPPPHHDAYEPPGALSTVTSEPQPFPLLSLPAELRLRILYYALTNLGRTFEVCKPHKCHLLLDPTLAKAKYTCCDQHCACDPQNCQKTRCPSILTVSHQIYVECLPTLRAVKEFSFGTAHCMLIFLRIATKCHLALVERVSCITFELSSELSFELAYAKGLNAFKDIARVEHVHLDRLPETFWKPSLVCTTNPPSKPDPPSPPKLCSSFSMTRIRDNNTVNISTALTHNVDLFYGRDKLGTMSRIDTRDGPQMILWYVGTFGQVSVPFARQELSARLGSHFVPA</sequence>
<accession>A0AA39CFP9</accession>
<gene>
    <name evidence="2" type="ORF">H2200_009418</name>
</gene>
<dbReference type="InterPro" id="IPR038883">
    <property type="entry name" value="AN11006-like"/>
</dbReference>
<protein>
    <submittedName>
        <fullName evidence="2">Uncharacterized protein</fullName>
    </submittedName>
</protein>
<keyword evidence="3" id="KW-1185">Reference proteome</keyword>
<reference evidence="2" key="1">
    <citation type="submission" date="2022-10" db="EMBL/GenBank/DDBJ databases">
        <title>Culturing micro-colonial fungi from biological soil crusts in the Mojave desert and describing Neophaeococcomyces mojavensis, and introducing the new genera and species Taxawa tesnikishii.</title>
        <authorList>
            <person name="Kurbessoian T."/>
            <person name="Stajich J.E."/>
        </authorList>
    </citation>
    <scope>NUCLEOTIDE SEQUENCE</scope>
    <source>
        <strain evidence="2">TK_41</strain>
    </source>
</reference>
<organism evidence="2 3">
    <name type="scientific">Cladophialophora chaetospira</name>
    <dbReference type="NCBI Taxonomy" id="386627"/>
    <lineage>
        <taxon>Eukaryota</taxon>
        <taxon>Fungi</taxon>
        <taxon>Dikarya</taxon>
        <taxon>Ascomycota</taxon>
        <taxon>Pezizomycotina</taxon>
        <taxon>Eurotiomycetes</taxon>
        <taxon>Chaetothyriomycetidae</taxon>
        <taxon>Chaetothyriales</taxon>
        <taxon>Herpotrichiellaceae</taxon>
        <taxon>Cladophialophora</taxon>
    </lineage>
</organism>
<evidence type="ECO:0000313" key="3">
    <source>
        <dbReference type="Proteomes" id="UP001172673"/>
    </source>
</evidence>
<dbReference type="AlphaFoldDB" id="A0AA39CFP9"/>
<feature type="region of interest" description="Disordered" evidence="1">
    <location>
        <begin position="1"/>
        <end position="21"/>
    </location>
</feature>
<evidence type="ECO:0000256" key="1">
    <source>
        <dbReference type="SAM" id="MobiDB-lite"/>
    </source>
</evidence>